<gene>
    <name evidence="6" type="ORF">LCGC14_0300880</name>
</gene>
<feature type="domain" description="HTH iclR-type" evidence="4">
    <location>
        <begin position="24"/>
        <end position="86"/>
    </location>
</feature>
<evidence type="ECO:0008006" key="7">
    <source>
        <dbReference type="Google" id="ProtNLM"/>
    </source>
</evidence>
<evidence type="ECO:0000256" key="1">
    <source>
        <dbReference type="ARBA" id="ARBA00023015"/>
    </source>
</evidence>
<dbReference type="AlphaFoldDB" id="A0A0F9TQ71"/>
<organism evidence="6">
    <name type="scientific">marine sediment metagenome</name>
    <dbReference type="NCBI Taxonomy" id="412755"/>
    <lineage>
        <taxon>unclassified sequences</taxon>
        <taxon>metagenomes</taxon>
        <taxon>ecological metagenomes</taxon>
    </lineage>
</organism>
<dbReference type="Gene3D" id="1.10.10.10">
    <property type="entry name" value="Winged helix-like DNA-binding domain superfamily/Winged helix DNA-binding domain"/>
    <property type="match status" value="1"/>
</dbReference>
<dbReference type="SUPFAM" id="SSF55781">
    <property type="entry name" value="GAF domain-like"/>
    <property type="match status" value="1"/>
</dbReference>
<protein>
    <recommendedName>
        <fullName evidence="7">HTH iclR-type domain-containing protein</fullName>
    </recommendedName>
</protein>
<dbReference type="GO" id="GO:0003677">
    <property type="term" value="F:DNA binding"/>
    <property type="evidence" value="ECO:0007669"/>
    <property type="project" value="UniProtKB-KW"/>
</dbReference>
<keyword evidence="3" id="KW-0804">Transcription</keyword>
<proteinExistence type="predicted"/>
<dbReference type="PROSITE" id="PS51077">
    <property type="entry name" value="HTH_ICLR"/>
    <property type="match status" value="1"/>
</dbReference>
<dbReference type="EMBL" id="LAZR01000188">
    <property type="protein sequence ID" value="KKN83215.1"/>
    <property type="molecule type" value="Genomic_DNA"/>
</dbReference>
<keyword evidence="2" id="KW-0238">DNA-binding</keyword>
<evidence type="ECO:0000256" key="2">
    <source>
        <dbReference type="ARBA" id="ARBA00023125"/>
    </source>
</evidence>
<dbReference type="GO" id="GO:0003700">
    <property type="term" value="F:DNA-binding transcription factor activity"/>
    <property type="evidence" value="ECO:0007669"/>
    <property type="project" value="TreeGrafter"/>
</dbReference>
<dbReference type="InterPro" id="IPR036388">
    <property type="entry name" value="WH-like_DNA-bd_sf"/>
</dbReference>
<reference evidence="6" key="1">
    <citation type="journal article" date="2015" name="Nature">
        <title>Complex archaea that bridge the gap between prokaryotes and eukaryotes.</title>
        <authorList>
            <person name="Spang A."/>
            <person name="Saw J.H."/>
            <person name="Jorgensen S.L."/>
            <person name="Zaremba-Niedzwiedzka K."/>
            <person name="Martijn J."/>
            <person name="Lind A.E."/>
            <person name="van Eijk R."/>
            <person name="Schleper C."/>
            <person name="Guy L."/>
            <person name="Ettema T.J."/>
        </authorList>
    </citation>
    <scope>NUCLEOTIDE SEQUENCE</scope>
</reference>
<dbReference type="PANTHER" id="PTHR30136">
    <property type="entry name" value="HELIX-TURN-HELIX TRANSCRIPTIONAL REGULATOR, ICLR FAMILY"/>
    <property type="match status" value="1"/>
</dbReference>
<dbReference type="PROSITE" id="PS51078">
    <property type="entry name" value="ICLR_ED"/>
    <property type="match status" value="1"/>
</dbReference>
<evidence type="ECO:0000259" key="4">
    <source>
        <dbReference type="PROSITE" id="PS51077"/>
    </source>
</evidence>
<evidence type="ECO:0000256" key="3">
    <source>
        <dbReference type="ARBA" id="ARBA00023163"/>
    </source>
</evidence>
<evidence type="ECO:0000259" key="5">
    <source>
        <dbReference type="PROSITE" id="PS51078"/>
    </source>
</evidence>
<dbReference type="Gene3D" id="3.30.450.40">
    <property type="match status" value="1"/>
</dbReference>
<dbReference type="InterPro" id="IPR005471">
    <property type="entry name" value="Tscrpt_reg_IclR_N"/>
</dbReference>
<keyword evidence="1" id="KW-0805">Transcription regulation</keyword>
<sequence length="269" mass="29705">MPDPKRPHSSVASNFQADADRLFVRSAARAIHVLSAFHDADGPLSLTDIAAKAEIDRSAAQRLVHTLMSLGHIRRSADDRGYLPGLRLLDHTHDTLRLDPVVQVATPVILEMRKSLSERIDFSLYDETRVIYALRMQSKRETFYATLVGHSVPTFCTAGGRATLSALPVAEAREIIDRFPLHQYTSQTNIDPDSIMERLEKAHRDGFALVENEFVMGEVAVGVPILNRQGRPLGAIHIAGSLSEWSVEDFSRSTAPIAQEAARAINASF</sequence>
<name>A0A0F9TQ71_9ZZZZ</name>
<feature type="domain" description="IclR-ED" evidence="5">
    <location>
        <begin position="87"/>
        <end position="269"/>
    </location>
</feature>
<dbReference type="Pfam" id="PF01614">
    <property type="entry name" value="IclR_C"/>
    <property type="match status" value="1"/>
</dbReference>
<dbReference type="InterPro" id="IPR014757">
    <property type="entry name" value="Tscrpt_reg_IclR_C"/>
</dbReference>
<dbReference type="Pfam" id="PF09339">
    <property type="entry name" value="HTH_IclR"/>
    <property type="match status" value="1"/>
</dbReference>
<comment type="caution">
    <text evidence="6">The sequence shown here is derived from an EMBL/GenBank/DDBJ whole genome shotgun (WGS) entry which is preliminary data.</text>
</comment>
<dbReference type="GO" id="GO:0045892">
    <property type="term" value="P:negative regulation of DNA-templated transcription"/>
    <property type="evidence" value="ECO:0007669"/>
    <property type="project" value="TreeGrafter"/>
</dbReference>
<dbReference type="SMART" id="SM00346">
    <property type="entry name" value="HTH_ICLR"/>
    <property type="match status" value="1"/>
</dbReference>
<dbReference type="InterPro" id="IPR050707">
    <property type="entry name" value="HTH_MetabolicPath_Reg"/>
</dbReference>
<evidence type="ECO:0000313" key="6">
    <source>
        <dbReference type="EMBL" id="KKN83215.1"/>
    </source>
</evidence>
<dbReference type="PANTHER" id="PTHR30136:SF34">
    <property type="entry name" value="TRANSCRIPTIONAL REGULATOR"/>
    <property type="match status" value="1"/>
</dbReference>
<dbReference type="InterPro" id="IPR029016">
    <property type="entry name" value="GAF-like_dom_sf"/>
</dbReference>
<accession>A0A0F9TQ71</accession>
<dbReference type="SUPFAM" id="SSF46785">
    <property type="entry name" value="Winged helix' DNA-binding domain"/>
    <property type="match status" value="1"/>
</dbReference>
<dbReference type="InterPro" id="IPR036390">
    <property type="entry name" value="WH_DNA-bd_sf"/>
</dbReference>